<evidence type="ECO:0000256" key="1">
    <source>
        <dbReference type="SAM" id="MobiDB-lite"/>
    </source>
</evidence>
<dbReference type="Proteomes" id="UP001159937">
    <property type="component" value="Unassembled WGS sequence"/>
</dbReference>
<proteinExistence type="predicted"/>
<dbReference type="RefSeq" id="WP_279945204.1">
    <property type="nucleotide sequence ID" value="NZ_JAOCBF010000096.1"/>
</dbReference>
<feature type="signal peptide" evidence="2">
    <location>
        <begin position="1"/>
        <end position="22"/>
    </location>
</feature>
<dbReference type="AlphaFoldDB" id="A0AAJ1L0Q1"/>
<keyword evidence="2" id="KW-0732">Signal</keyword>
<reference evidence="3" key="1">
    <citation type="submission" date="2022-09" db="EMBL/GenBank/DDBJ databases">
        <title>Intensive care unit water sources are persistently colonized with multi-drug resistant bacteria and are the site of extensive horizontal gene transfer of antibiotic resistance genes.</title>
        <authorList>
            <person name="Diorio-Toth L."/>
        </authorList>
    </citation>
    <scope>NUCLEOTIDE SEQUENCE</scope>
    <source>
        <strain evidence="3">GD03918</strain>
    </source>
</reference>
<comment type="caution">
    <text evidence="3">The sequence shown here is derived from an EMBL/GenBank/DDBJ whole genome shotgun (WGS) entry which is preliminary data.</text>
</comment>
<feature type="chain" id="PRO_5042552550" evidence="2">
    <location>
        <begin position="23"/>
        <end position="111"/>
    </location>
</feature>
<feature type="region of interest" description="Disordered" evidence="1">
    <location>
        <begin position="41"/>
        <end position="111"/>
    </location>
</feature>
<evidence type="ECO:0000313" key="4">
    <source>
        <dbReference type="Proteomes" id="UP001159937"/>
    </source>
</evidence>
<evidence type="ECO:0000313" key="3">
    <source>
        <dbReference type="EMBL" id="MDH0967368.1"/>
    </source>
</evidence>
<dbReference type="EMBL" id="JAOCBF010000096">
    <property type="protein sequence ID" value="MDH0967368.1"/>
    <property type="molecule type" value="Genomic_DNA"/>
</dbReference>
<accession>A0AAJ1L0Q1</accession>
<evidence type="ECO:0000256" key="2">
    <source>
        <dbReference type="SAM" id="SignalP"/>
    </source>
</evidence>
<gene>
    <name evidence="3" type="ORF">N5C89_31530</name>
</gene>
<sequence>MKINELKLPLIAIVLCFQPVYASECQPNGLGGTFCVNNDGTTSDSIPNDVGGMDTYSSGGELTSSVPDNDGSDQVLGTDLTGESAPKISDDLKSIKSKDGNEMAEVSGELK</sequence>
<protein>
    <submittedName>
        <fullName evidence="3">RND transporter</fullName>
    </submittedName>
</protein>
<feature type="compositionally biased region" description="Polar residues" evidence="1">
    <location>
        <begin position="55"/>
        <end position="67"/>
    </location>
</feature>
<organism evidence="3 4">
    <name type="scientific">Klebsiella michiganensis</name>
    <dbReference type="NCBI Taxonomy" id="1134687"/>
    <lineage>
        <taxon>Bacteria</taxon>
        <taxon>Pseudomonadati</taxon>
        <taxon>Pseudomonadota</taxon>
        <taxon>Gammaproteobacteria</taxon>
        <taxon>Enterobacterales</taxon>
        <taxon>Enterobacteriaceae</taxon>
        <taxon>Klebsiella/Raoultella group</taxon>
        <taxon>Klebsiella</taxon>
    </lineage>
</organism>
<name>A0AAJ1L0Q1_9ENTR</name>
<feature type="compositionally biased region" description="Basic and acidic residues" evidence="1">
    <location>
        <begin position="88"/>
        <end position="101"/>
    </location>
</feature>